<dbReference type="GeneID" id="20092360"/>
<organism evidence="1">
    <name type="scientific">Aphanomyces invadans</name>
    <dbReference type="NCBI Taxonomy" id="157072"/>
    <lineage>
        <taxon>Eukaryota</taxon>
        <taxon>Sar</taxon>
        <taxon>Stramenopiles</taxon>
        <taxon>Oomycota</taxon>
        <taxon>Saprolegniomycetes</taxon>
        <taxon>Saprolegniales</taxon>
        <taxon>Verrucalvaceae</taxon>
        <taxon>Aphanomyces</taxon>
    </lineage>
</organism>
<name>A0A024T8E5_9STRA</name>
<dbReference type="EMBL" id="KI914280">
    <property type="protein sequence ID" value="ETV89851.1"/>
    <property type="molecule type" value="Genomic_DNA"/>
</dbReference>
<gene>
    <name evidence="1" type="ORF">H310_15310</name>
</gene>
<protein>
    <recommendedName>
        <fullName evidence="2">DDE-1 domain-containing protein</fullName>
    </recommendedName>
</protein>
<accession>A0A024T8E5</accession>
<sequence>MRPLKSALCHQWIEYLRTELQSHTSGPCKLSPPNRFDLVEWVHTAWEKLPQRTIICGFRKCKIIDGPVDAGEGNECAAVLDTKSYKMIE</sequence>
<evidence type="ECO:0008006" key="2">
    <source>
        <dbReference type="Google" id="ProtNLM"/>
    </source>
</evidence>
<proteinExistence type="predicted"/>
<dbReference type="eggNOG" id="ENOG502SY55">
    <property type="taxonomic scope" value="Eukaryota"/>
</dbReference>
<dbReference type="VEuPathDB" id="FungiDB:H310_15310"/>
<dbReference type="AlphaFoldDB" id="A0A024T8E5"/>
<dbReference type="OrthoDB" id="79237at2759"/>
<reference evidence="1" key="1">
    <citation type="submission" date="2013-12" db="EMBL/GenBank/DDBJ databases">
        <title>The Genome Sequence of Aphanomyces invadans NJM9701.</title>
        <authorList>
            <consortium name="The Broad Institute Genomics Platform"/>
            <person name="Russ C."/>
            <person name="Tyler B."/>
            <person name="van West P."/>
            <person name="Dieguez-Uribeondo J."/>
            <person name="Young S.K."/>
            <person name="Zeng Q."/>
            <person name="Gargeya S."/>
            <person name="Fitzgerald M."/>
            <person name="Abouelleil A."/>
            <person name="Alvarado L."/>
            <person name="Chapman S.B."/>
            <person name="Gainer-Dewar J."/>
            <person name="Goldberg J."/>
            <person name="Griggs A."/>
            <person name="Gujja S."/>
            <person name="Hansen M."/>
            <person name="Howarth C."/>
            <person name="Imamovic A."/>
            <person name="Ireland A."/>
            <person name="Larimer J."/>
            <person name="McCowan C."/>
            <person name="Murphy C."/>
            <person name="Pearson M."/>
            <person name="Poon T.W."/>
            <person name="Priest M."/>
            <person name="Roberts A."/>
            <person name="Saif S."/>
            <person name="Shea T."/>
            <person name="Sykes S."/>
            <person name="Wortman J."/>
            <person name="Nusbaum C."/>
            <person name="Birren B."/>
        </authorList>
    </citation>
    <scope>NUCLEOTIDE SEQUENCE [LARGE SCALE GENOMIC DNA]</scope>
    <source>
        <strain evidence="1">NJM9701</strain>
    </source>
</reference>
<dbReference type="RefSeq" id="XP_008881517.1">
    <property type="nucleotide sequence ID" value="XM_008883295.1"/>
</dbReference>
<evidence type="ECO:0000313" key="1">
    <source>
        <dbReference type="EMBL" id="ETV89851.1"/>
    </source>
</evidence>